<evidence type="ECO:0000313" key="6">
    <source>
        <dbReference type="EMBL" id="GAA0741730.1"/>
    </source>
</evidence>
<dbReference type="InterPro" id="IPR007346">
    <property type="entry name" value="Endonuclease-I"/>
</dbReference>
<evidence type="ECO:0000256" key="4">
    <source>
        <dbReference type="SAM" id="SignalP"/>
    </source>
</evidence>
<sequence length="435" mass="48257">MLKINKKICSIVLSTAMLLTFTSFCPVTNTASRNIVQAYSTNVAAHSVKDAIQNTNKEAFTITGYVVGEPINSNSFSSHNFRLNTALVLSDNPYETNPSNCIYIQIPKQYRSSFGLVDNENLLNKKITVSGTLDRYFSHSGLKSVRKMSLGSTGSTDETGNDNSNGSSSNTTNNNGSDNNNTSNTGNDNSNTNTTGSIDSSKYDSAYYKPALGKKGSELKEALHNIIKNNTKLSYKQVWDGIKDTDEDPNNPNNVILLYTGRSQSKNTNGGAVDNWNREHVWAKSHGDFGTRVGPGTDLHHLRATDVSVNSSRGNKDFDMGGSFHKEATKCRFDSDSWEPRDAVKGDVARMIFYMAVRYEGDNGEPDLEVVDNMTSNKAPYMGKLSVLLKWNEQDPVDASEKRRNEIIYSKYQHNRNPFIDHPEMIDSIWKSANN</sequence>
<reference evidence="7" key="1">
    <citation type="journal article" date="2019" name="Int. J. Syst. Evol. Microbiol.">
        <title>The Global Catalogue of Microorganisms (GCM) 10K type strain sequencing project: providing services to taxonomists for standard genome sequencing and annotation.</title>
        <authorList>
            <consortium name="The Broad Institute Genomics Platform"/>
            <consortium name="The Broad Institute Genome Sequencing Center for Infectious Disease"/>
            <person name="Wu L."/>
            <person name="Ma J."/>
        </authorList>
    </citation>
    <scope>NUCLEOTIDE SEQUENCE [LARGE SCALE GENOMIC DNA]</scope>
    <source>
        <strain evidence="7">JCM 1407</strain>
    </source>
</reference>
<accession>A0ABP3UWJ1</accession>
<feature type="domain" description="Endonuclease YhcR N-terminal" evidence="5">
    <location>
        <begin position="47"/>
        <end position="150"/>
    </location>
</feature>
<dbReference type="InterPro" id="IPR045939">
    <property type="entry name" value="YhcR_N"/>
</dbReference>
<dbReference type="RefSeq" id="WP_343761779.1">
    <property type="nucleotide sequence ID" value="NZ_BAAACG010000010.1"/>
</dbReference>
<dbReference type="SUPFAM" id="SSF54060">
    <property type="entry name" value="His-Me finger endonucleases"/>
    <property type="match status" value="1"/>
</dbReference>
<feature type="compositionally biased region" description="Low complexity" evidence="3">
    <location>
        <begin position="161"/>
        <end position="197"/>
    </location>
</feature>
<dbReference type="Pfam" id="PF19886">
    <property type="entry name" value="DUF6359"/>
    <property type="match status" value="1"/>
</dbReference>
<feature type="chain" id="PRO_5046138973" description="Endonuclease YhcR N-terminal domain-containing protein" evidence="4">
    <location>
        <begin position="26"/>
        <end position="435"/>
    </location>
</feature>
<evidence type="ECO:0000313" key="7">
    <source>
        <dbReference type="Proteomes" id="UP001501510"/>
    </source>
</evidence>
<dbReference type="EMBL" id="BAAACG010000010">
    <property type="protein sequence ID" value="GAA0741730.1"/>
    <property type="molecule type" value="Genomic_DNA"/>
</dbReference>
<name>A0ABP3UWJ1_9CLOT</name>
<evidence type="ECO:0000256" key="2">
    <source>
        <dbReference type="ARBA" id="ARBA00022801"/>
    </source>
</evidence>
<evidence type="ECO:0000256" key="1">
    <source>
        <dbReference type="ARBA" id="ARBA00022722"/>
    </source>
</evidence>
<dbReference type="PANTHER" id="PTHR33607:SF2">
    <property type="entry name" value="ENDONUCLEASE-1"/>
    <property type="match status" value="1"/>
</dbReference>
<feature type="region of interest" description="Disordered" evidence="3">
    <location>
        <begin position="147"/>
        <end position="203"/>
    </location>
</feature>
<keyword evidence="4" id="KW-0732">Signal</keyword>
<comment type="caution">
    <text evidence="6">The sequence shown here is derived from an EMBL/GenBank/DDBJ whole genome shotgun (WGS) entry which is preliminary data.</text>
</comment>
<organism evidence="6 7">
    <name type="scientific">Clostridium oceanicum</name>
    <dbReference type="NCBI Taxonomy" id="1543"/>
    <lineage>
        <taxon>Bacteria</taxon>
        <taxon>Bacillati</taxon>
        <taxon>Bacillota</taxon>
        <taxon>Clostridia</taxon>
        <taxon>Eubacteriales</taxon>
        <taxon>Clostridiaceae</taxon>
        <taxon>Clostridium</taxon>
    </lineage>
</organism>
<gene>
    <name evidence="6" type="ORF">GCM10008906_23300</name>
</gene>
<feature type="signal peptide" evidence="4">
    <location>
        <begin position="1"/>
        <end position="25"/>
    </location>
</feature>
<dbReference type="PANTHER" id="PTHR33607">
    <property type="entry name" value="ENDONUCLEASE-1"/>
    <property type="match status" value="1"/>
</dbReference>
<dbReference type="Pfam" id="PF04231">
    <property type="entry name" value="Endonuclease_1"/>
    <property type="match status" value="1"/>
</dbReference>
<dbReference type="InterPro" id="IPR044925">
    <property type="entry name" value="His-Me_finger_sf"/>
</dbReference>
<dbReference type="Proteomes" id="UP001501510">
    <property type="component" value="Unassembled WGS sequence"/>
</dbReference>
<proteinExistence type="predicted"/>
<keyword evidence="7" id="KW-1185">Reference proteome</keyword>
<keyword evidence="2" id="KW-0378">Hydrolase</keyword>
<protein>
    <recommendedName>
        <fullName evidence="5">Endonuclease YhcR N-terminal domain-containing protein</fullName>
    </recommendedName>
</protein>
<keyword evidence="1" id="KW-0540">Nuclease</keyword>
<evidence type="ECO:0000256" key="3">
    <source>
        <dbReference type="SAM" id="MobiDB-lite"/>
    </source>
</evidence>
<evidence type="ECO:0000259" key="5">
    <source>
        <dbReference type="Pfam" id="PF19886"/>
    </source>
</evidence>